<reference evidence="2 3" key="1">
    <citation type="submission" date="2021-11" db="EMBL/GenBank/DDBJ databases">
        <title>Whole genome of Geoglobus acetivorans.</title>
        <authorList>
            <person name="Liu D."/>
        </authorList>
    </citation>
    <scope>NUCLEOTIDE SEQUENCE [LARGE SCALE GENOMIC DNA]</scope>
    <source>
        <strain evidence="2 3">SBH6</strain>
    </source>
</reference>
<feature type="domain" description="Metallo-beta-lactamase" evidence="1">
    <location>
        <begin position="9"/>
        <end position="194"/>
    </location>
</feature>
<dbReference type="InterPro" id="IPR001279">
    <property type="entry name" value="Metallo-B-lactamas"/>
</dbReference>
<evidence type="ECO:0000259" key="1">
    <source>
        <dbReference type="SMART" id="SM00849"/>
    </source>
</evidence>
<dbReference type="CDD" id="cd07721">
    <property type="entry name" value="yflN-like_MBL-fold"/>
    <property type="match status" value="1"/>
</dbReference>
<dbReference type="Proteomes" id="UP001492541">
    <property type="component" value="Chromosome"/>
</dbReference>
<dbReference type="GeneID" id="90449606"/>
<name>A0ABZ3H429_GEOAI</name>
<dbReference type="RefSeq" id="WP_193808495.1">
    <property type="nucleotide sequence ID" value="NZ_CP087714.1"/>
</dbReference>
<sequence length="213" mass="24213">MIRKLNFKGCNCYLIDDSGKTYLVDTGTPGNLKRAKKCIGNLDGIILTHAHYDHAGSAFEISEFFSCEVYAHIAEHPYLEGRGEFQFNGFVGRMIKRLESLRPMKLIQAEDVEKLRLREFDVVHVPGHTPGSIMLLKGNEAIVGDLIRLRKKRFIAGEYVVRPSSRNFNWNQSEYVKSLEKLGNLTPLKVYPGHGVSITLERSFMEGLGVRRR</sequence>
<dbReference type="Pfam" id="PF00753">
    <property type="entry name" value="Lactamase_B"/>
    <property type="match status" value="1"/>
</dbReference>
<proteinExistence type="predicted"/>
<evidence type="ECO:0000313" key="2">
    <source>
        <dbReference type="EMBL" id="XAT63177.1"/>
    </source>
</evidence>
<dbReference type="PANTHER" id="PTHR42951">
    <property type="entry name" value="METALLO-BETA-LACTAMASE DOMAIN-CONTAINING"/>
    <property type="match status" value="1"/>
</dbReference>
<dbReference type="PANTHER" id="PTHR42951:SF17">
    <property type="entry name" value="METALLO-BETA-LACTAMASE DOMAIN-CONTAINING PROTEIN"/>
    <property type="match status" value="1"/>
</dbReference>
<dbReference type="EMBL" id="CP087714">
    <property type="protein sequence ID" value="XAT63177.1"/>
    <property type="molecule type" value="Genomic_DNA"/>
</dbReference>
<dbReference type="SMART" id="SM00849">
    <property type="entry name" value="Lactamase_B"/>
    <property type="match status" value="1"/>
</dbReference>
<evidence type="ECO:0000313" key="3">
    <source>
        <dbReference type="Proteomes" id="UP001492541"/>
    </source>
</evidence>
<keyword evidence="3" id="KW-1185">Reference proteome</keyword>
<gene>
    <name evidence="2" type="ORF">LPQ35_07915</name>
</gene>
<accession>A0ABZ3H429</accession>
<dbReference type="Gene3D" id="3.60.15.10">
    <property type="entry name" value="Ribonuclease Z/Hydroxyacylglutathione hydrolase-like"/>
    <property type="match status" value="1"/>
</dbReference>
<dbReference type="InterPro" id="IPR050855">
    <property type="entry name" value="NDM-1-like"/>
</dbReference>
<dbReference type="SUPFAM" id="SSF56281">
    <property type="entry name" value="Metallo-hydrolase/oxidoreductase"/>
    <property type="match status" value="1"/>
</dbReference>
<dbReference type="InterPro" id="IPR036866">
    <property type="entry name" value="RibonucZ/Hydroxyglut_hydro"/>
</dbReference>
<protein>
    <submittedName>
        <fullName evidence="2">MBL fold metallo-hydrolase</fullName>
    </submittedName>
</protein>
<organism evidence="2 3">
    <name type="scientific">Geoglobus acetivorans</name>
    <dbReference type="NCBI Taxonomy" id="565033"/>
    <lineage>
        <taxon>Archaea</taxon>
        <taxon>Methanobacteriati</taxon>
        <taxon>Methanobacteriota</taxon>
        <taxon>Archaeoglobi</taxon>
        <taxon>Archaeoglobales</taxon>
        <taxon>Archaeoglobaceae</taxon>
        <taxon>Geoglobus</taxon>
    </lineage>
</organism>